<organism evidence="2 3">
    <name type="scientific">Siphonobacter curvatus</name>
    <dbReference type="NCBI Taxonomy" id="2094562"/>
    <lineage>
        <taxon>Bacteria</taxon>
        <taxon>Pseudomonadati</taxon>
        <taxon>Bacteroidota</taxon>
        <taxon>Cytophagia</taxon>
        <taxon>Cytophagales</taxon>
        <taxon>Cytophagaceae</taxon>
        <taxon>Siphonobacter</taxon>
    </lineage>
</organism>
<keyword evidence="3" id="KW-1185">Reference proteome</keyword>
<feature type="signal peptide" evidence="1">
    <location>
        <begin position="1"/>
        <end position="18"/>
    </location>
</feature>
<keyword evidence="1" id="KW-0732">Signal</keyword>
<dbReference type="AlphaFoldDB" id="A0A2S7IHS8"/>
<reference evidence="3" key="1">
    <citation type="submission" date="2018-02" db="EMBL/GenBank/DDBJ databases">
        <title>Genome sequencing of Solimonas sp. HR-BB.</title>
        <authorList>
            <person name="Lee Y."/>
            <person name="Jeon C.O."/>
        </authorList>
    </citation>
    <scope>NUCLEOTIDE SEQUENCE [LARGE SCALE GENOMIC DNA]</scope>
    <source>
        <strain evidence="3">HR-U</strain>
    </source>
</reference>
<protein>
    <recommendedName>
        <fullName evidence="4">DUF4127 domain-containing protein</fullName>
    </recommendedName>
</protein>
<dbReference type="EMBL" id="PTRA01000004">
    <property type="protein sequence ID" value="PQA55544.1"/>
    <property type="molecule type" value="Genomic_DNA"/>
</dbReference>
<proteinExistence type="predicted"/>
<accession>A0A2S7IHS8</accession>
<comment type="caution">
    <text evidence="2">The sequence shown here is derived from an EMBL/GenBank/DDBJ whole genome shotgun (WGS) entry which is preliminary data.</text>
</comment>
<gene>
    <name evidence="2" type="ORF">C5O19_19185</name>
</gene>
<evidence type="ECO:0000256" key="1">
    <source>
        <dbReference type="SAM" id="SignalP"/>
    </source>
</evidence>
<dbReference type="InterPro" id="IPR025394">
    <property type="entry name" value="DUF4127"/>
</dbReference>
<evidence type="ECO:0000313" key="2">
    <source>
        <dbReference type="EMBL" id="PQA55544.1"/>
    </source>
</evidence>
<dbReference type="RefSeq" id="WP_104715009.1">
    <property type="nucleotide sequence ID" value="NZ_PTRA01000004.1"/>
</dbReference>
<evidence type="ECO:0000313" key="3">
    <source>
        <dbReference type="Proteomes" id="UP000239590"/>
    </source>
</evidence>
<dbReference type="OrthoDB" id="9789552at2"/>
<dbReference type="Proteomes" id="UP000239590">
    <property type="component" value="Unassembled WGS sequence"/>
</dbReference>
<name>A0A2S7IHS8_9BACT</name>
<feature type="chain" id="PRO_5015546781" description="DUF4127 domain-containing protein" evidence="1">
    <location>
        <begin position="19"/>
        <end position="526"/>
    </location>
</feature>
<evidence type="ECO:0008006" key="4">
    <source>
        <dbReference type="Google" id="ProtNLM"/>
    </source>
</evidence>
<dbReference type="Pfam" id="PF13552">
    <property type="entry name" value="DUF4127"/>
    <property type="match status" value="1"/>
</dbReference>
<sequence>MNRLLILLFLFISSHAMAQVRAARILLIPLDDRPPCLQFTVRMGLIGHAEVIAPPQELLGQFTTPGQSEAIAAWVEKQDLRSFDAAIVCLDMLAYGGLVGSRVHQVAAPLALQRLEVLNRIRKKAPKLPVYAQSVVMRLAPSATPQNAAYRQKIARWAEISPYPALQAETRQLEKEIPAAELQDYKEARTRNLRINQRAIALTKQGIIDYLLLTQDDAKPQGVHRSDHETLLQEIKKEKLTSQVALQAGTDEVSMLLLSRALIRHFGFAPKVRALYSSESTREKTMPFEDRPLYQTVSEQILAAGAQEVPDNTADVFFYVYASRHEANRANSSVDEIASLIEAGKSVIVADIDPRGDVQGGDSTFTKALEKRQLLGKLSGYASWNTAGNTIGTALPQGTIYTVAAHKLLSKPGIGSSIYTAQQWFLLHRLLDDYYFHTKVRREANAAFGQAGMSATLLDEKRNQAMETRCQEQLQAFFTQLWPAYQASIPPQYQCLTPSPLQFHLPWKRTFEALIDFDLTCKAVKP</sequence>